<dbReference type="CDD" id="cd09631">
    <property type="entry name" value="DOMON_DOH"/>
    <property type="match status" value="1"/>
</dbReference>
<keyword evidence="1" id="KW-0732">Signal</keyword>
<dbReference type="InterPro" id="IPR045266">
    <property type="entry name" value="DOH_DOMON"/>
</dbReference>
<feature type="chain" id="PRO_5001489995" description="DOMON domain-containing protein" evidence="1">
    <location>
        <begin position="17"/>
        <end position="168"/>
    </location>
</feature>
<dbReference type="PANTHER" id="PTHR36516">
    <property type="entry name" value="PROTEIN CBG04168-RELATED"/>
    <property type="match status" value="1"/>
</dbReference>
<organism evidence="3 4">
    <name type="scientific">Ancylostoma ceylanicum</name>
    <dbReference type="NCBI Taxonomy" id="53326"/>
    <lineage>
        <taxon>Eukaryota</taxon>
        <taxon>Metazoa</taxon>
        <taxon>Ecdysozoa</taxon>
        <taxon>Nematoda</taxon>
        <taxon>Chromadorea</taxon>
        <taxon>Rhabditida</taxon>
        <taxon>Rhabditina</taxon>
        <taxon>Rhabditomorpha</taxon>
        <taxon>Strongyloidea</taxon>
        <taxon>Ancylostomatidae</taxon>
        <taxon>Ancylostomatinae</taxon>
        <taxon>Ancylostoma</taxon>
    </lineage>
</organism>
<evidence type="ECO:0000313" key="3">
    <source>
        <dbReference type="EMBL" id="EYB93534.1"/>
    </source>
</evidence>
<name>A0A016STA9_9BILA</name>
<evidence type="ECO:0000259" key="2">
    <source>
        <dbReference type="PROSITE" id="PS50836"/>
    </source>
</evidence>
<dbReference type="Pfam" id="PF03351">
    <property type="entry name" value="DOMON"/>
    <property type="match status" value="1"/>
</dbReference>
<dbReference type="Proteomes" id="UP000024635">
    <property type="component" value="Unassembled WGS sequence"/>
</dbReference>
<protein>
    <recommendedName>
        <fullName evidence="2">DOMON domain-containing protein</fullName>
    </recommendedName>
</protein>
<dbReference type="PANTHER" id="PTHR36516:SF1">
    <property type="entry name" value="DOMON DOMAIN-CONTAINING PROTEIN"/>
    <property type="match status" value="1"/>
</dbReference>
<proteinExistence type="predicted"/>
<gene>
    <name evidence="3" type="primary">Acey_s0181.g863</name>
    <name evidence="3" type="synonym">Acey-Y54E10A.17</name>
    <name evidence="3" type="ORF">Y032_0181g863</name>
</gene>
<evidence type="ECO:0000313" key="4">
    <source>
        <dbReference type="Proteomes" id="UP000024635"/>
    </source>
</evidence>
<feature type="signal peptide" evidence="1">
    <location>
        <begin position="1"/>
        <end position="16"/>
    </location>
</feature>
<dbReference type="OrthoDB" id="5852222at2759"/>
<reference evidence="4" key="1">
    <citation type="journal article" date="2015" name="Nat. Genet.">
        <title>The genome and transcriptome of the zoonotic hookworm Ancylostoma ceylanicum identify infection-specific gene families.</title>
        <authorList>
            <person name="Schwarz E.M."/>
            <person name="Hu Y."/>
            <person name="Antoshechkin I."/>
            <person name="Miller M.M."/>
            <person name="Sternberg P.W."/>
            <person name="Aroian R.V."/>
        </authorList>
    </citation>
    <scope>NUCLEOTIDE SEQUENCE</scope>
    <source>
        <strain evidence="4">HY135</strain>
    </source>
</reference>
<sequence length="168" mass="18120">MLPLFLAAFLVSSVAAADCTYSGGDVSARWQVSGDKLTVEFINKKIGNNQWTGIGFGPNMENLEVVLVKIEGSKPVLVTGHTSGYDAPTLDKSANVSPQLMNYNSNQLTFRFTRPLGANGARNHKLDECQTWNFVKEGGLEGGAIGVHTSKPVPVKVCPKECKKSIIH</sequence>
<feature type="domain" description="DOMON" evidence="2">
    <location>
        <begin position="24"/>
        <end position="139"/>
    </location>
</feature>
<dbReference type="InterPro" id="IPR005018">
    <property type="entry name" value="DOMON_domain"/>
</dbReference>
<accession>A0A016STA9</accession>
<dbReference type="Gene3D" id="2.60.40.1210">
    <property type="entry name" value="Cellobiose dehydrogenase, cytochrome domain"/>
    <property type="match status" value="1"/>
</dbReference>
<dbReference type="EMBL" id="JARK01001517">
    <property type="protein sequence ID" value="EYB93534.1"/>
    <property type="molecule type" value="Genomic_DNA"/>
</dbReference>
<dbReference type="PROSITE" id="PS50836">
    <property type="entry name" value="DOMON"/>
    <property type="match status" value="1"/>
</dbReference>
<dbReference type="AlphaFoldDB" id="A0A016STA9"/>
<dbReference type="SMART" id="SM00664">
    <property type="entry name" value="DoH"/>
    <property type="match status" value="1"/>
</dbReference>
<evidence type="ECO:0000256" key="1">
    <source>
        <dbReference type="SAM" id="SignalP"/>
    </source>
</evidence>
<comment type="caution">
    <text evidence="3">The sequence shown here is derived from an EMBL/GenBank/DDBJ whole genome shotgun (WGS) entry which is preliminary data.</text>
</comment>
<keyword evidence="4" id="KW-1185">Reference proteome</keyword>
<dbReference type="SUPFAM" id="SSF49344">
    <property type="entry name" value="CBD9-like"/>
    <property type="match status" value="1"/>
</dbReference>